<sequence length="388" mass="42883">MRVGVFLFGGVEMPDAGASGPDPLERRYDQQAVLHAHRELLECGVLAERLGFDSFWLTEHHFQHEGYEVVPNGLLFSAFLAARTTRLRIGTMFNVVGQWHPLRLAEDFALVHNLSGGRGILGVGRGTVPREMLPLTAGRISVGSHDNPDAAEADRRNRELTGEALDVIEAAFGAETFAYQGKHFSLPPPGIPDRGGEVSTLTLVPRPVYPFETWQAVTSPPTLQEVPRRGYGGVFWLKERERLRRDWDEFGALFARHHGRALGPGERRLLVLNVAVADSAARAVEEARPGHDEFWKFLGPYGWGRGYRGPDGGPAPAGHRPTLEESMEQGVWAVGSPRDVASAIRRYGDELGLQDLVLFPGMPGDPYTRVRDQLTRLATEVLPLLDRP</sequence>
<dbReference type="PANTHER" id="PTHR30137">
    <property type="entry name" value="LUCIFERASE-LIKE MONOOXYGENASE"/>
    <property type="match status" value="1"/>
</dbReference>
<evidence type="ECO:0000259" key="1">
    <source>
        <dbReference type="Pfam" id="PF00296"/>
    </source>
</evidence>
<evidence type="ECO:0000313" key="3">
    <source>
        <dbReference type="Proteomes" id="UP001500620"/>
    </source>
</evidence>
<protein>
    <recommendedName>
        <fullName evidence="1">Luciferase-like domain-containing protein</fullName>
    </recommendedName>
</protein>
<dbReference type="Gene3D" id="3.20.20.30">
    <property type="entry name" value="Luciferase-like domain"/>
    <property type="match status" value="1"/>
</dbReference>
<proteinExistence type="predicted"/>
<dbReference type="Proteomes" id="UP001500620">
    <property type="component" value="Unassembled WGS sequence"/>
</dbReference>
<dbReference type="PANTHER" id="PTHR30137:SF6">
    <property type="entry name" value="LUCIFERASE-LIKE MONOOXYGENASE"/>
    <property type="match status" value="1"/>
</dbReference>
<organism evidence="2 3">
    <name type="scientific">Dactylosporangium darangshiense</name>
    <dbReference type="NCBI Taxonomy" id="579108"/>
    <lineage>
        <taxon>Bacteria</taxon>
        <taxon>Bacillati</taxon>
        <taxon>Actinomycetota</taxon>
        <taxon>Actinomycetes</taxon>
        <taxon>Micromonosporales</taxon>
        <taxon>Micromonosporaceae</taxon>
        <taxon>Dactylosporangium</taxon>
    </lineage>
</organism>
<dbReference type="InterPro" id="IPR011251">
    <property type="entry name" value="Luciferase-like_dom"/>
</dbReference>
<name>A0ABP8DN78_9ACTN</name>
<dbReference type="EMBL" id="BAABAT010000039">
    <property type="protein sequence ID" value="GAA4260097.1"/>
    <property type="molecule type" value="Genomic_DNA"/>
</dbReference>
<feature type="domain" description="Luciferase-like" evidence="1">
    <location>
        <begin position="1"/>
        <end position="347"/>
    </location>
</feature>
<accession>A0ABP8DN78</accession>
<comment type="caution">
    <text evidence="2">The sequence shown here is derived from an EMBL/GenBank/DDBJ whole genome shotgun (WGS) entry which is preliminary data.</text>
</comment>
<evidence type="ECO:0000313" key="2">
    <source>
        <dbReference type="EMBL" id="GAA4260097.1"/>
    </source>
</evidence>
<reference evidence="3" key="1">
    <citation type="journal article" date="2019" name="Int. J. Syst. Evol. Microbiol.">
        <title>The Global Catalogue of Microorganisms (GCM) 10K type strain sequencing project: providing services to taxonomists for standard genome sequencing and annotation.</title>
        <authorList>
            <consortium name="The Broad Institute Genomics Platform"/>
            <consortium name="The Broad Institute Genome Sequencing Center for Infectious Disease"/>
            <person name="Wu L."/>
            <person name="Ma J."/>
        </authorList>
    </citation>
    <scope>NUCLEOTIDE SEQUENCE [LARGE SCALE GENOMIC DNA]</scope>
    <source>
        <strain evidence="3">JCM 17441</strain>
    </source>
</reference>
<keyword evidence="3" id="KW-1185">Reference proteome</keyword>
<dbReference type="InterPro" id="IPR036661">
    <property type="entry name" value="Luciferase-like_sf"/>
</dbReference>
<dbReference type="InterPro" id="IPR050766">
    <property type="entry name" value="Bact_Lucif_Oxidored"/>
</dbReference>
<gene>
    <name evidence="2" type="ORF">GCM10022255_087410</name>
</gene>
<dbReference type="Pfam" id="PF00296">
    <property type="entry name" value="Bac_luciferase"/>
    <property type="match status" value="1"/>
</dbReference>
<dbReference type="RefSeq" id="WP_345137216.1">
    <property type="nucleotide sequence ID" value="NZ_BAABAT010000039.1"/>
</dbReference>
<dbReference type="SUPFAM" id="SSF51679">
    <property type="entry name" value="Bacterial luciferase-like"/>
    <property type="match status" value="1"/>
</dbReference>